<dbReference type="PROSITE" id="PS00231">
    <property type="entry name" value="F_ACTIN_CAPPING_BETA"/>
    <property type="match status" value="1"/>
</dbReference>
<dbReference type="PRINTS" id="PR00192">
    <property type="entry name" value="FACTINCAPB"/>
</dbReference>
<accession>A0A8T0ISG6</accession>
<dbReference type="FunFam" id="3.90.1150.210:FF:000004">
    <property type="entry name" value="F-actin-capping protein subunit beta"/>
    <property type="match status" value="1"/>
</dbReference>
<reference evidence="11" key="1">
    <citation type="submission" date="2020-06" db="EMBL/GenBank/DDBJ databases">
        <title>WGS assembly of Ceratodon purpureus strain R40.</title>
        <authorList>
            <person name="Carey S.B."/>
            <person name="Jenkins J."/>
            <person name="Shu S."/>
            <person name="Lovell J.T."/>
            <person name="Sreedasyam A."/>
            <person name="Maumus F."/>
            <person name="Tiley G.P."/>
            <person name="Fernandez-Pozo N."/>
            <person name="Barry K."/>
            <person name="Chen C."/>
            <person name="Wang M."/>
            <person name="Lipzen A."/>
            <person name="Daum C."/>
            <person name="Saski C.A."/>
            <person name="Payton A.C."/>
            <person name="Mcbreen J.C."/>
            <person name="Conrad R.E."/>
            <person name="Kollar L.M."/>
            <person name="Olsson S."/>
            <person name="Huttunen S."/>
            <person name="Landis J.B."/>
            <person name="Wickett N.J."/>
            <person name="Johnson M.G."/>
            <person name="Rensing S.A."/>
            <person name="Grimwood J."/>
            <person name="Schmutz J."/>
            <person name="Mcdaniel S.F."/>
        </authorList>
    </citation>
    <scope>NUCLEOTIDE SEQUENCE</scope>
    <source>
        <strain evidence="11">R40</strain>
    </source>
</reference>
<proteinExistence type="inferred from homology"/>
<evidence type="ECO:0000256" key="1">
    <source>
        <dbReference type="ARBA" id="ARBA00004245"/>
    </source>
</evidence>
<comment type="similarity">
    <text evidence="2 10">Belongs to the F-actin-capping protein beta subunit family.</text>
</comment>
<evidence type="ECO:0000256" key="4">
    <source>
        <dbReference type="ARBA" id="ARBA00022467"/>
    </source>
</evidence>
<evidence type="ECO:0000256" key="5">
    <source>
        <dbReference type="ARBA" id="ARBA00022490"/>
    </source>
</evidence>
<dbReference type="PANTHER" id="PTHR10619">
    <property type="entry name" value="F-ACTIN-CAPPING PROTEIN SUBUNIT BETA"/>
    <property type="match status" value="1"/>
</dbReference>
<dbReference type="Gene3D" id="1.20.58.570">
    <property type="match status" value="1"/>
</dbReference>
<dbReference type="GO" id="GO:0051016">
    <property type="term" value="P:barbed-end actin filament capping"/>
    <property type="evidence" value="ECO:0007669"/>
    <property type="project" value="UniProtKB-UniRule"/>
</dbReference>
<dbReference type="SUPFAM" id="SSF90096">
    <property type="entry name" value="Subunits of heterodimeric actin filament capping protein Capz"/>
    <property type="match status" value="1"/>
</dbReference>
<dbReference type="EMBL" id="CM026422">
    <property type="protein sequence ID" value="KAG0585995.1"/>
    <property type="molecule type" value="Genomic_DNA"/>
</dbReference>
<keyword evidence="4 10" id="KW-0117">Actin capping</keyword>
<evidence type="ECO:0000256" key="10">
    <source>
        <dbReference type="RuleBase" id="RU365078"/>
    </source>
</evidence>
<keyword evidence="6" id="KW-0007">Acetylation</keyword>
<dbReference type="GO" id="GO:0005737">
    <property type="term" value="C:cytoplasm"/>
    <property type="evidence" value="ECO:0007669"/>
    <property type="project" value="InterPro"/>
</dbReference>
<dbReference type="InterPro" id="IPR042276">
    <property type="entry name" value="CapZ_alpha/beta_2"/>
</dbReference>
<evidence type="ECO:0000256" key="7">
    <source>
        <dbReference type="ARBA" id="ARBA00023203"/>
    </source>
</evidence>
<dbReference type="Gene3D" id="3.90.1150.210">
    <property type="entry name" value="F-actin capping protein, beta subunit"/>
    <property type="match status" value="1"/>
</dbReference>
<evidence type="ECO:0000256" key="3">
    <source>
        <dbReference type="ARBA" id="ARBA00021859"/>
    </source>
</evidence>
<dbReference type="GO" id="GO:0030036">
    <property type="term" value="P:actin cytoskeleton organization"/>
    <property type="evidence" value="ECO:0007669"/>
    <property type="project" value="InterPro"/>
</dbReference>
<dbReference type="GO" id="GO:0051015">
    <property type="term" value="F:actin filament binding"/>
    <property type="evidence" value="ECO:0007669"/>
    <property type="project" value="TreeGrafter"/>
</dbReference>
<keyword evidence="8 10" id="KW-0206">Cytoskeleton</keyword>
<evidence type="ECO:0000313" key="11">
    <source>
        <dbReference type="EMBL" id="KAG0585995.1"/>
    </source>
</evidence>
<dbReference type="PANTHER" id="PTHR10619:SF0">
    <property type="entry name" value="F-ACTIN-CAPPING PROTEIN SUBUNIT BETA ISOFORMS 1 AND 2"/>
    <property type="match status" value="1"/>
</dbReference>
<dbReference type="InterPro" id="IPR019771">
    <property type="entry name" value="F-actin_capping_bsu_CS"/>
</dbReference>
<dbReference type="AlphaFoldDB" id="A0A8T0ISG6"/>
<comment type="function">
    <text evidence="9 10">F-actin-capping proteins bind in a Ca(2+)-independent manner to the fast growing ends of actin filaments (barbed end) thereby blocking the exchange of subunits at these ends. Unlike other capping proteins (such as gelsolin and severin), these proteins do not sever actin filaments.</text>
</comment>
<keyword evidence="5 10" id="KW-0963">Cytoplasm</keyword>
<dbReference type="FunFam" id="1.20.58.570:FF:000001">
    <property type="entry name" value="F-actin-capping protein subunit beta"/>
    <property type="match status" value="1"/>
</dbReference>
<dbReference type="InterPro" id="IPR043175">
    <property type="entry name" value="CAPZB_N"/>
</dbReference>
<dbReference type="GO" id="GO:0008290">
    <property type="term" value="C:F-actin capping protein complex"/>
    <property type="evidence" value="ECO:0007669"/>
    <property type="project" value="UniProtKB-UniRule"/>
</dbReference>
<organism evidence="11 12">
    <name type="scientific">Ceratodon purpureus</name>
    <name type="common">Fire moss</name>
    <name type="synonym">Dicranum purpureum</name>
    <dbReference type="NCBI Taxonomy" id="3225"/>
    <lineage>
        <taxon>Eukaryota</taxon>
        <taxon>Viridiplantae</taxon>
        <taxon>Streptophyta</taxon>
        <taxon>Embryophyta</taxon>
        <taxon>Bryophyta</taxon>
        <taxon>Bryophytina</taxon>
        <taxon>Bryopsida</taxon>
        <taxon>Dicranidae</taxon>
        <taxon>Pseudoditrichales</taxon>
        <taxon>Ditrichaceae</taxon>
        <taxon>Ceratodon</taxon>
    </lineage>
</organism>
<protein>
    <recommendedName>
        <fullName evidence="3 10">F-actin-capping protein subunit beta</fullName>
    </recommendedName>
</protein>
<keyword evidence="12" id="KW-1185">Reference proteome</keyword>
<dbReference type="Proteomes" id="UP000822688">
    <property type="component" value="Chromosome 2"/>
</dbReference>
<dbReference type="OrthoDB" id="9979678at2759"/>
<keyword evidence="7 10" id="KW-0009">Actin-binding</keyword>
<comment type="caution">
    <text evidence="11">The sequence shown here is derived from an EMBL/GenBank/DDBJ whole genome shotgun (WGS) entry which is preliminary data.</text>
</comment>
<sequence length="273" mass="30630">MEAAMDLMRRMPPSLSQQALDSLLALLPAHSSELLSRSDQPLQVAYDEEFDKHYLLCDYNRDGDSYRSPWSSKYKPELEDGVQPSPELRKLEQEANEVFAIYRDQYYEGGISSVYVWEPEDGKGFAACVLIKKDGSDGGDGRRGLLQEGAWDAIHVVEVKEDQERQMGHYCLTSTVMLALTTANRASGPFSLSGSITRQMESDISLEPGHLCNMGRLIEEMESKLRNGLDQVYFGKTKEVVFTLREPLGVMSASSHVGQTLQRMIVNDLAHSR</sequence>
<evidence type="ECO:0000256" key="8">
    <source>
        <dbReference type="ARBA" id="ARBA00023212"/>
    </source>
</evidence>
<evidence type="ECO:0000256" key="6">
    <source>
        <dbReference type="ARBA" id="ARBA00022990"/>
    </source>
</evidence>
<dbReference type="InterPro" id="IPR037282">
    <property type="entry name" value="CapZ_alpha/beta"/>
</dbReference>
<dbReference type="GO" id="GO:0000902">
    <property type="term" value="P:cell morphogenesis"/>
    <property type="evidence" value="ECO:0007669"/>
    <property type="project" value="TreeGrafter"/>
</dbReference>
<comment type="subunit">
    <text evidence="10">Heterodimer of an alpha and a beta subunit.</text>
</comment>
<gene>
    <name evidence="11" type="ORF">KC19_2G054900</name>
</gene>
<evidence type="ECO:0000256" key="2">
    <source>
        <dbReference type="ARBA" id="ARBA00006039"/>
    </source>
</evidence>
<evidence type="ECO:0000256" key="9">
    <source>
        <dbReference type="ARBA" id="ARBA00025389"/>
    </source>
</evidence>
<dbReference type="Pfam" id="PF01115">
    <property type="entry name" value="F_actin_cap_B"/>
    <property type="match status" value="1"/>
</dbReference>
<name>A0A8T0ISG6_CERPU</name>
<evidence type="ECO:0000313" key="12">
    <source>
        <dbReference type="Proteomes" id="UP000822688"/>
    </source>
</evidence>
<dbReference type="InterPro" id="IPR001698">
    <property type="entry name" value="CAPZB"/>
</dbReference>
<comment type="subcellular location">
    <subcellularLocation>
        <location evidence="1 10">Cytoplasm</location>
        <location evidence="1 10">Cytoskeleton</location>
    </subcellularLocation>
</comment>